<evidence type="ECO:0000313" key="11">
    <source>
        <dbReference type="Proteomes" id="UP000663870"/>
    </source>
</evidence>
<evidence type="ECO:0000256" key="2">
    <source>
        <dbReference type="ARBA" id="ARBA00022692"/>
    </source>
</evidence>
<evidence type="ECO:0000259" key="7">
    <source>
        <dbReference type="PROSITE" id="PS50850"/>
    </source>
</evidence>
<feature type="transmembrane region" description="Helical" evidence="6">
    <location>
        <begin position="163"/>
        <end position="183"/>
    </location>
</feature>
<reference evidence="8" key="1">
    <citation type="submission" date="2021-02" db="EMBL/GenBank/DDBJ databases">
        <authorList>
            <person name="Nowell W R."/>
        </authorList>
    </citation>
    <scope>NUCLEOTIDE SEQUENCE</scope>
</reference>
<dbReference type="CDD" id="cd17317">
    <property type="entry name" value="MFS_SLC22"/>
    <property type="match status" value="1"/>
</dbReference>
<evidence type="ECO:0000256" key="5">
    <source>
        <dbReference type="SAM" id="MobiDB-lite"/>
    </source>
</evidence>
<keyword evidence="3 6" id="KW-1133">Transmembrane helix</keyword>
<evidence type="ECO:0000256" key="4">
    <source>
        <dbReference type="ARBA" id="ARBA00023136"/>
    </source>
</evidence>
<evidence type="ECO:0000313" key="8">
    <source>
        <dbReference type="EMBL" id="CAF0792526.1"/>
    </source>
</evidence>
<keyword evidence="2 6" id="KW-0812">Transmembrane</keyword>
<comment type="caution">
    <text evidence="8">The sequence shown here is derived from an EMBL/GenBank/DDBJ whole genome shotgun (WGS) entry which is preliminary data.</text>
</comment>
<name>A0A813S120_9BILA</name>
<evidence type="ECO:0000256" key="3">
    <source>
        <dbReference type="ARBA" id="ARBA00022989"/>
    </source>
</evidence>
<feature type="transmembrane region" description="Helical" evidence="6">
    <location>
        <begin position="264"/>
        <end position="282"/>
    </location>
</feature>
<feature type="domain" description="Major facilitator superfamily (MFS) profile" evidence="7">
    <location>
        <begin position="93"/>
        <end position="529"/>
    </location>
</feature>
<dbReference type="Proteomes" id="UP000663870">
    <property type="component" value="Unassembled WGS sequence"/>
</dbReference>
<dbReference type="GO" id="GO:0016020">
    <property type="term" value="C:membrane"/>
    <property type="evidence" value="ECO:0007669"/>
    <property type="project" value="UniProtKB-SubCell"/>
</dbReference>
<dbReference type="InterPro" id="IPR020846">
    <property type="entry name" value="MFS_dom"/>
</dbReference>
<feature type="transmembrane region" description="Helical" evidence="6">
    <location>
        <begin position="501"/>
        <end position="524"/>
    </location>
</feature>
<dbReference type="PROSITE" id="PS50850">
    <property type="entry name" value="MFS"/>
    <property type="match status" value="1"/>
</dbReference>
<gene>
    <name evidence="9" type="ORF">JXQ802_LOCUS7668</name>
    <name evidence="8" type="ORF">PYM288_LOCUS4205</name>
</gene>
<dbReference type="Pfam" id="PF00083">
    <property type="entry name" value="Sugar_tr"/>
    <property type="match status" value="1"/>
</dbReference>
<dbReference type="InterPro" id="IPR005828">
    <property type="entry name" value="MFS_sugar_transport-like"/>
</dbReference>
<comment type="subcellular location">
    <subcellularLocation>
        <location evidence="1">Membrane</location>
        <topology evidence="1">Multi-pass membrane protein</topology>
    </subcellularLocation>
</comment>
<evidence type="ECO:0000256" key="6">
    <source>
        <dbReference type="SAM" id="Phobius"/>
    </source>
</evidence>
<dbReference type="InterPro" id="IPR036259">
    <property type="entry name" value="MFS_trans_sf"/>
</dbReference>
<feature type="transmembrane region" description="Helical" evidence="6">
    <location>
        <begin position="443"/>
        <end position="464"/>
    </location>
</feature>
<feature type="transmembrane region" description="Helical" evidence="6">
    <location>
        <begin position="240"/>
        <end position="258"/>
    </location>
</feature>
<dbReference type="Gene3D" id="1.20.1250.20">
    <property type="entry name" value="MFS general substrate transporter like domains"/>
    <property type="match status" value="1"/>
</dbReference>
<feature type="transmembrane region" description="Helical" evidence="6">
    <location>
        <begin position="195"/>
        <end position="220"/>
    </location>
</feature>
<keyword evidence="11" id="KW-1185">Reference proteome</keyword>
<feature type="compositionally biased region" description="Basic and acidic residues" evidence="5">
    <location>
        <begin position="588"/>
        <end position="603"/>
    </location>
</feature>
<organism evidence="8 10">
    <name type="scientific">Rotaria sordida</name>
    <dbReference type="NCBI Taxonomy" id="392033"/>
    <lineage>
        <taxon>Eukaryota</taxon>
        <taxon>Metazoa</taxon>
        <taxon>Spiralia</taxon>
        <taxon>Gnathifera</taxon>
        <taxon>Rotifera</taxon>
        <taxon>Eurotatoria</taxon>
        <taxon>Bdelloidea</taxon>
        <taxon>Philodinida</taxon>
        <taxon>Philodinidae</taxon>
        <taxon>Rotaria</taxon>
    </lineage>
</organism>
<feature type="transmembrane region" description="Helical" evidence="6">
    <location>
        <begin position="21"/>
        <end position="38"/>
    </location>
</feature>
<feature type="transmembrane region" description="Helical" evidence="6">
    <location>
        <begin position="408"/>
        <end position="431"/>
    </location>
</feature>
<dbReference type="GO" id="GO:0022857">
    <property type="term" value="F:transmembrane transporter activity"/>
    <property type="evidence" value="ECO:0007669"/>
    <property type="project" value="InterPro"/>
</dbReference>
<accession>A0A813S120</accession>
<evidence type="ECO:0000313" key="10">
    <source>
        <dbReference type="Proteomes" id="UP000663854"/>
    </source>
</evidence>
<feature type="region of interest" description="Disordered" evidence="5">
    <location>
        <begin position="568"/>
        <end position="603"/>
    </location>
</feature>
<feature type="transmembrane region" description="Helical" evidence="6">
    <location>
        <begin position="336"/>
        <end position="360"/>
    </location>
</feature>
<protein>
    <recommendedName>
        <fullName evidence="7">Major facilitator superfamily (MFS) profile domain-containing protein</fullName>
    </recommendedName>
</protein>
<dbReference type="Proteomes" id="UP000663854">
    <property type="component" value="Unassembled WGS sequence"/>
</dbReference>
<sequence>MKFDDFLHTINDFGRYQKLRYIFICLTYMLPPIMVYTWSFTAAKPSFRCKLFDNDTIFNNDIPSLINQSQPDETYCKTNMKISVGECQRCYRKVVSETGTTHIEPCKEFVFDRKYYQYTLVEEWLMVCDRTIFRSIVQNIFFFGYMVGSIFFGIFADKYGRRPIMSACILLMVVTGFICAFFPQKKAFGFWPSYIVYTISRFILACSTRGISVTGSIFAFEDIITELVGPKNKFLTAISVKYFFAIGQLFLVAFAYFIREWRRLSWTLSIFTIPFVFFHFVLPESARWMMSKRHYTKAEKLLRHIAKTNKRPFDEEAFNRMKNEQEKSTLCQSQQIGVLALFQTKIMFIISINLFFQWFVQNLVFYGISQSTGSWGFNPYLSFTISALVEILSCIAIHPLLNRVGRKLPYFIAALCFSIIALLIIPMQNSILKNKQRDRVLTFIWNVLLKFFASGSYNIIYIYANELFPTRIRNTGMGICSMVARIGAIVGTTSNDMLTRVWINLPTILYGILSLLAALSVLILPETLNKTLPQTIEDTEQMGLVCIRIRGVQRTLDMEEEQFNKKEYPNSNDIHALKSTCGRNRSRNGYENEKRNNHLIDEH</sequence>
<feature type="transmembrane region" description="Helical" evidence="6">
    <location>
        <begin position="136"/>
        <end position="156"/>
    </location>
</feature>
<keyword evidence="4 6" id="KW-0472">Membrane</keyword>
<dbReference type="EMBL" id="CAJNOH010000037">
    <property type="protein sequence ID" value="CAF0792526.1"/>
    <property type="molecule type" value="Genomic_DNA"/>
</dbReference>
<feature type="transmembrane region" description="Helical" evidence="6">
    <location>
        <begin position="380"/>
        <end position="401"/>
    </location>
</feature>
<evidence type="ECO:0000313" key="9">
    <source>
        <dbReference type="EMBL" id="CAF0870774.1"/>
    </source>
</evidence>
<dbReference type="PANTHER" id="PTHR24064">
    <property type="entry name" value="SOLUTE CARRIER FAMILY 22 MEMBER"/>
    <property type="match status" value="1"/>
</dbReference>
<proteinExistence type="predicted"/>
<dbReference type="AlphaFoldDB" id="A0A813S120"/>
<evidence type="ECO:0000256" key="1">
    <source>
        <dbReference type="ARBA" id="ARBA00004141"/>
    </source>
</evidence>
<dbReference type="EMBL" id="CAJNOL010000129">
    <property type="protein sequence ID" value="CAF0870774.1"/>
    <property type="molecule type" value="Genomic_DNA"/>
</dbReference>
<dbReference type="SUPFAM" id="SSF103473">
    <property type="entry name" value="MFS general substrate transporter"/>
    <property type="match status" value="1"/>
</dbReference>